<dbReference type="Proteomes" id="UP001139125">
    <property type="component" value="Unassembled WGS sequence"/>
</dbReference>
<reference evidence="1" key="1">
    <citation type="submission" date="2022-06" db="EMBL/GenBank/DDBJ databases">
        <title>Gracilimonas sp. CAU 1638 isolated from sea sediment.</title>
        <authorList>
            <person name="Kim W."/>
        </authorList>
    </citation>
    <scope>NUCLEOTIDE SEQUENCE</scope>
    <source>
        <strain evidence="1">CAU 1638</strain>
    </source>
</reference>
<evidence type="ECO:0000313" key="1">
    <source>
        <dbReference type="EMBL" id="MCP9290035.1"/>
    </source>
</evidence>
<protein>
    <submittedName>
        <fullName evidence="1">Uncharacterized protein</fullName>
    </submittedName>
</protein>
<keyword evidence="2" id="KW-1185">Reference proteome</keyword>
<dbReference type="AlphaFoldDB" id="A0A9X2RAX0"/>
<accession>A0A9X2RAX0</accession>
<dbReference type="RefSeq" id="WP_255131736.1">
    <property type="nucleotide sequence ID" value="NZ_JANDBC010000001.1"/>
</dbReference>
<evidence type="ECO:0000313" key="2">
    <source>
        <dbReference type="Proteomes" id="UP001139125"/>
    </source>
</evidence>
<comment type="caution">
    <text evidence="1">The sequence shown here is derived from an EMBL/GenBank/DDBJ whole genome shotgun (WGS) entry which is preliminary data.</text>
</comment>
<proteinExistence type="predicted"/>
<dbReference type="EMBL" id="JANDBC010000001">
    <property type="protein sequence ID" value="MCP9290035.1"/>
    <property type="molecule type" value="Genomic_DNA"/>
</dbReference>
<gene>
    <name evidence="1" type="ORF">NM125_00415</name>
</gene>
<sequence>MDSWKEVPHLFANGKFKGLVNDVEYLIIGLKIAPDLNVFCNLLWEEKDKRYFQHPDDFTLIARPIEDLSDEELSECENIWHDMVYYHDDEYCISAKDAIEIDCEAGVFSTIMHLLSIGVYPFDQSHFESGEVIARYENKGDE</sequence>
<organism evidence="1 2">
    <name type="scientific">Gracilimonas sediminicola</name>
    <dbReference type="NCBI Taxonomy" id="2952158"/>
    <lineage>
        <taxon>Bacteria</taxon>
        <taxon>Pseudomonadati</taxon>
        <taxon>Balneolota</taxon>
        <taxon>Balneolia</taxon>
        <taxon>Balneolales</taxon>
        <taxon>Balneolaceae</taxon>
        <taxon>Gracilimonas</taxon>
    </lineage>
</organism>
<name>A0A9X2RAX0_9BACT</name>